<comment type="pathway">
    <text evidence="12">Carbohydrate metabolism; D-ribose degradation; D-ribose 5-phosphate from beta-D-ribopyranose: step 2/2.</text>
</comment>
<feature type="binding site" evidence="12">
    <location>
        <position position="287"/>
    </location>
    <ligand>
        <name>K(+)</name>
        <dbReference type="ChEBI" id="CHEBI:29103"/>
    </ligand>
</feature>
<comment type="catalytic activity">
    <reaction evidence="12">
        <text>D-ribose + ATP = D-ribose 5-phosphate + ADP + H(+)</text>
        <dbReference type="Rhea" id="RHEA:13697"/>
        <dbReference type="ChEBI" id="CHEBI:15378"/>
        <dbReference type="ChEBI" id="CHEBI:30616"/>
        <dbReference type="ChEBI" id="CHEBI:47013"/>
        <dbReference type="ChEBI" id="CHEBI:78346"/>
        <dbReference type="ChEBI" id="CHEBI:456216"/>
        <dbReference type="EC" id="2.7.1.15"/>
    </reaction>
</comment>
<feature type="binding site" evidence="12">
    <location>
        <position position="246"/>
    </location>
    <ligand>
        <name>K(+)</name>
        <dbReference type="ChEBI" id="CHEBI:29103"/>
    </ligand>
</feature>
<dbReference type="InterPro" id="IPR002139">
    <property type="entry name" value="Ribo/fructo_kinase"/>
</dbReference>
<dbReference type="KEGG" id="mech:Q9L42_007930"/>
<evidence type="ECO:0000256" key="12">
    <source>
        <dbReference type="HAMAP-Rule" id="MF_01987"/>
    </source>
</evidence>
<feature type="domain" description="Carbohydrate kinase PfkB" evidence="13">
    <location>
        <begin position="1"/>
        <end position="294"/>
    </location>
</feature>
<dbReference type="EC" id="2.7.1.15" evidence="2 12"/>
<dbReference type="SUPFAM" id="SSF53613">
    <property type="entry name" value="Ribokinase-like"/>
    <property type="match status" value="1"/>
</dbReference>
<dbReference type="InterPro" id="IPR011877">
    <property type="entry name" value="Ribokinase"/>
</dbReference>
<accession>A0AAU7NZR3</accession>
<dbReference type="GO" id="GO:0005829">
    <property type="term" value="C:cytosol"/>
    <property type="evidence" value="ECO:0007669"/>
    <property type="project" value="TreeGrafter"/>
</dbReference>
<feature type="active site" description="Proton acceptor" evidence="12">
    <location>
        <position position="252"/>
    </location>
</feature>
<evidence type="ECO:0000256" key="2">
    <source>
        <dbReference type="ARBA" id="ARBA00012035"/>
    </source>
</evidence>
<evidence type="ECO:0000256" key="7">
    <source>
        <dbReference type="ARBA" id="ARBA00022777"/>
    </source>
</evidence>
<feature type="binding site" evidence="12">
    <location>
        <position position="276"/>
    </location>
    <ligand>
        <name>ATP</name>
        <dbReference type="ChEBI" id="CHEBI:30616"/>
    </ligand>
</feature>
<sequence length="308" mass="32472">MNKAIVVGSINMDIVAFVQDHPKTGETIFGREVKYFPGGKGSNQAVSCKRLGSETLMIGRLGDDAFGGQLLAFQQQQGIDISGVRQLENTATGAAFITVADSADNSIVVVPGANALWDDGFIDELTIEQGDIVLAQFEIPDTVIEKTFNKAKAVGAMTILNPTPVRTINADIRNSTDLIVVNEHELAALSGREIDVHKDDTIFNGAARLHQEDYGTIIVTLGDKGARLVQAGQKHAIAARPVSAVDTTGAGDTFIGGIAAGLLSGLDLIRACELANIAASISVTREGAAASIPSLDEVNKLLRKRGHM</sequence>
<dbReference type="Proteomes" id="UP001225378">
    <property type="component" value="Chromosome"/>
</dbReference>
<dbReference type="PANTHER" id="PTHR10584">
    <property type="entry name" value="SUGAR KINASE"/>
    <property type="match status" value="1"/>
</dbReference>
<evidence type="ECO:0000256" key="6">
    <source>
        <dbReference type="ARBA" id="ARBA00022741"/>
    </source>
</evidence>
<dbReference type="NCBIfam" id="TIGR02152">
    <property type="entry name" value="D_ribokin_bact"/>
    <property type="match status" value="1"/>
</dbReference>
<comment type="subcellular location">
    <subcellularLocation>
        <location evidence="12">Cytoplasm</location>
    </subcellularLocation>
</comment>
<evidence type="ECO:0000256" key="10">
    <source>
        <dbReference type="ARBA" id="ARBA00022958"/>
    </source>
</evidence>
<evidence type="ECO:0000256" key="11">
    <source>
        <dbReference type="ARBA" id="ARBA00023277"/>
    </source>
</evidence>
<keyword evidence="7 12" id="KW-0418">Kinase</keyword>
<keyword evidence="10 12" id="KW-0630">Potassium</keyword>
<comment type="similarity">
    <text evidence="1">Belongs to the carbohydrate kinase pfkB family.</text>
</comment>
<reference evidence="14 15" key="1">
    <citation type="journal article" date="2024" name="Microbiology">
        <title>Methylomarinum rosea sp. nov., a novel halophilic methanotrophic bacterium from the hypersaline Lake Elton.</title>
        <authorList>
            <person name="Suleimanov R.Z."/>
            <person name="Oshkin I.Y."/>
            <person name="Danilova O.V."/>
            <person name="Suzina N.E."/>
            <person name="Dedysh S.N."/>
        </authorList>
    </citation>
    <scope>NUCLEOTIDE SEQUENCE [LARGE SCALE GENOMIC DNA]</scope>
    <source>
        <strain evidence="14 15">Ch1-1</strain>
    </source>
</reference>
<dbReference type="GO" id="GO:0019303">
    <property type="term" value="P:D-ribose catabolic process"/>
    <property type="evidence" value="ECO:0007669"/>
    <property type="project" value="UniProtKB-UniRule"/>
</dbReference>
<feature type="binding site" evidence="12">
    <location>
        <position position="291"/>
    </location>
    <ligand>
        <name>K(+)</name>
        <dbReference type="ChEBI" id="CHEBI:29103"/>
    </ligand>
</feature>
<gene>
    <name evidence="12 14" type="primary">rbsK</name>
    <name evidence="14" type="ORF">Q9L42_007930</name>
</gene>
<evidence type="ECO:0000313" key="15">
    <source>
        <dbReference type="Proteomes" id="UP001225378"/>
    </source>
</evidence>
<protein>
    <recommendedName>
        <fullName evidence="3 12">Ribokinase</fullName>
        <shortName evidence="12">RK</shortName>
        <ecNumber evidence="2 12">2.7.1.15</ecNumber>
    </recommendedName>
</protein>
<comment type="activity regulation">
    <text evidence="12">Activated by a monovalent cation that binds near, but not in, the active site. The most likely occupant of the site in vivo is potassium. Ion binding induces a conformational change that may alter substrate affinity.</text>
</comment>
<evidence type="ECO:0000256" key="9">
    <source>
        <dbReference type="ARBA" id="ARBA00022842"/>
    </source>
</evidence>
<evidence type="ECO:0000256" key="8">
    <source>
        <dbReference type="ARBA" id="ARBA00022840"/>
    </source>
</evidence>
<proteinExistence type="inferred from homology"/>
<comment type="cofactor">
    <cofactor evidence="12">
        <name>Mg(2+)</name>
        <dbReference type="ChEBI" id="CHEBI:18420"/>
    </cofactor>
    <text evidence="12">Requires a divalent cation, most likely magnesium in vivo, as an electrophilic catalyst to aid phosphoryl group transfer. It is the chelate of the metal and the nucleotide that is the actual substrate.</text>
</comment>
<feature type="binding site" evidence="12">
    <location>
        <begin position="39"/>
        <end position="43"/>
    </location>
    <ligand>
        <name>substrate</name>
    </ligand>
</feature>
<name>A0AAU7NZR3_9GAMM</name>
<dbReference type="EMBL" id="CP157743">
    <property type="protein sequence ID" value="XBS22041.1"/>
    <property type="molecule type" value="Genomic_DNA"/>
</dbReference>
<feature type="binding site" evidence="12">
    <location>
        <position position="252"/>
    </location>
    <ligand>
        <name>substrate</name>
    </ligand>
</feature>
<dbReference type="InterPro" id="IPR002173">
    <property type="entry name" value="Carboh/pur_kinase_PfkB_CS"/>
</dbReference>
<dbReference type="CDD" id="cd01174">
    <property type="entry name" value="ribokinase"/>
    <property type="match status" value="1"/>
</dbReference>
<feature type="binding site" evidence="12">
    <location>
        <position position="285"/>
    </location>
    <ligand>
        <name>K(+)</name>
        <dbReference type="ChEBI" id="CHEBI:29103"/>
    </ligand>
</feature>
<dbReference type="GO" id="GO:0004747">
    <property type="term" value="F:ribokinase activity"/>
    <property type="evidence" value="ECO:0007669"/>
    <property type="project" value="UniProtKB-UniRule"/>
</dbReference>
<dbReference type="InterPro" id="IPR029056">
    <property type="entry name" value="Ribokinase-like"/>
</dbReference>
<feature type="binding site" evidence="12">
    <location>
        <position position="182"/>
    </location>
    <ligand>
        <name>ATP</name>
        <dbReference type="ChEBI" id="CHEBI:30616"/>
    </ligand>
</feature>
<evidence type="ECO:0000256" key="5">
    <source>
        <dbReference type="ARBA" id="ARBA00022723"/>
    </source>
</evidence>
<evidence type="ECO:0000259" key="13">
    <source>
        <dbReference type="Pfam" id="PF00294"/>
    </source>
</evidence>
<feature type="binding site" evidence="12">
    <location>
        <begin position="220"/>
        <end position="225"/>
    </location>
    <ligand>
        <name>ATP</name>
        <dbReference type="ChEBI" id="CHEBI:30616"/>
    </ligand>
</feature>
<keyword evidence="8 12" id="KW-0067">ATP-binding</keyword>
<evidence type="ECO:0000256" key="1">
    <source>
        <dbReference type="ARBA" id="ARBA00005380"/>
    </source>
</evidence>
<keyword evidence="11 12" id="KW-0119">Carbohydrate metabolism</keyword>
<feature type="binding site" evidence="12">
    <location>
        <position position="138"/>
    </location>
    <ligand>
        <name>substrate</name>
    </ligand>
</feature>
<comment type="caution">
    <text evidence="12">Lacks conserved residue(s) required for the propagation of feature annotation.</text>
</comment>
<organism evidence="14 15">
    <name type="scientific">Methylomarinum roseum</name>
    <dbReference type="NCBI Taxonomy" id="3067653"/>
    <lineage>
        <taxon>Bacteria</taxon>
        <taxon>Pseudomonadati</taxon>
        <taxon>Pseudomonadota</taxon>
        <taxon>Gammaproteobacteria</taxon>
        <taxon>Methylococcales</taxon>
        <taxon>Methylococcaceae</taxon>
        <taxon>Methylomarinum</taxon>
    </lineage>
</organism>
<dbReference type="PANTHER" id="PTHR10584:SF166">
    <property type="entry name" value="RIBOKINASE"/>
    <property type="match status" value="1"/>
</dbReference>
<comment type="subunit">
    <text evidence="12">Homodimer.</text>
</comment>
<evidence type="ECO:0000313" key="14">
    <source>
        <dbReference type="EMBL" id="XBS22041.1"/>
    </source>
</evidence>
<evidence type="ECO:0000256" key="4">
    <source>
        <dbReference type="ARBA" id="ARBA00022679"/>
    </source>
</evidence>
<feature type="binding site" evidence="12">
    <location>
        <position position="248"/>
    </location>
    <ligand>
        <name>K(+)</name>
        <dbReference type="ChEBI" id="CHEBI:29103"/>
    </ligand>
</feature>
<comment type="function">
    <text evidence="12">Catalyzes the phosphorylation of ribose at O-5 in a reaction requiring ATP and magnesium. The resulting D-ribose-5-phosphate can then be used either for sythesis of nucleotides, histidine, and tryptophan, or as a component of the pentose phosphate pathway.</text>
</comment>
<feature type="binding site" evidence="12">
    <location>
        <position position="282"/>
    </location>
    <ligand>
        <name>K(+)</name>
        <dbReference type="ChEBI" id="CHEBI:29103"/>
    </ligand>
</feature>
<dbReference type="Gene3D" id="3.40.1190.20">
    <property type="match status" value="1"/>
</dbReference>
<dbReference type="GO" id="GO:0005524">
    <property type="term" value="F:ATP binding"/>
    <property type="evidence" value="ECO:0007669"/>
    <property type="project" value="UniProtKB-UniRule"/>
</dbReference>
<dbReference type="AlphaFoldDB" id="A0AAU7NZR3"/>
<dbReference type="PRINTS" id="PR00990">
    <property type="entry name" value="RIBOKINASE"/>
</dbReference>
<evidence type="ECO:0000256" key="3">
    <source>
        <dbReference type="ARBA" id="ARBA00016943"/>
    </source>
</evidence>
<keyword evidence="12" id="KW-0963">Cytoplasm</keyword>
<dbReference type="InterPro" id="IPR011611">
    <property type="entry name" value="PfkB_dom"/>
</dbReference>
<dbReference type="Pfam" id="PF00294">
    <property type="entry name" value="PfkB"/>
    <property type="match status" value="1"/>
</dbReference>
<feature type="binding site" evidence="12">
    <location>
        <begin position="251"/>
        <end position="252"/>
    </location>
    <ligand>
        <name>ATP</name>
        <dbReference type="ChEBI" id="CHEBI:30616"/>
    </ligand>
</feature>
<dbReference type="PROSITE" id="PS00584">
    <property type="entry name" value="PFKB_KINASES_2"/>
    <property type="match status" value="1"/>
</dbReference>
<dbReference type="HAMAP" id="MF_01987">
    <property type="entry name" value="Ribokinase"/>
    <property type="match status" value="1"/>
</dbReference>
<keyword evidence="9 12" id="KW-0460">Magnesium</keyword>
<keyword evidence="4 12" id="KW-0808">Transferase</keyword>
<dbReference type="PROSITE" id="PS00583">
    <property type="entry name" value="PFKB_KINASES_1"/>
    <property type="match status" value="1"/>
</dbReference>
<dbReference type="RefSeq" id="WP_305908983.1">
    <property type="nucleotide sequence ID" value="NZ_CP157743.1"/>
</dbReference>
<keyword evidence="5 12" id="KW-0479">Metal-binding</keyword>
<keyword evidence="6 12" id="KW-0547">Nucleotide-binding</keyword>
<comment type="similarity">
    <text evidence="12">Belongs to the carbohydrate kinase PfkB family. Ribokinase subfamily.</text>
</comment>
<feature type="binding site" evidence="12">
    <location>
        <begin position="11"/>
        <end position="13"/>
    </location>
    <ligand>
        <name>substrate</name>
    </ligand>
</feature>
<keyword evidence="15" id="KW-1185">Reference proteome</keyword>
<dbReference type="GO" id="GO:0046872">
    <property type="term" value="F:metal ion binding"/>
    <property type="evidence" value="ECO:0007669"/>
    <property type="project" value="UniProtKB-KW"/>
</dbReference>